<dbReference type="KEGG" id="ccot:CCAX7_14480"/>
<evidence type="ECO:0000313" key="1">
    <source>
        <dbReference type="EMBL" id="BDI29397.1"/>
    </source>
</evidence>
<protein>
    <submittedName>
        <fullName evidence="1">Uncharacterized protein</fullName>
    </submittedName>
</protein>
<dbReference type="AlphaFoldDB" id="A0A402CZJ3"/>
<sequence length="76" mass="8533">MSDWANQQLQEHEDRQAEKIAEAIDRDARARHNEVHGPQPFDQTAKTVLIWAAIIVIVAILMICQGMSLSNAPALR</sequence>
<dbReference type="EMBL" id="AP025739">
    <property type="protein sequence ID" value="BDI29397.1"/>
    <property type="molecule type" value="Genomic_DNA"/>
</dbReference>
<organism evidence="1 2">
    <name type="scientific">Capsulimonas corticalis</name>
    <dbReference type="NCBI Taxonomy" id="2219043"/>
    <lineage>
        <taxon>Bacteria</taxon>
        <taxon>Bacillati</taxon>
        <taxon>Armatimonadota</taxon>
        <taxon>Armatimonadia</taxon>
        <taxon>Capsulimonadales</taxon>
        <taxon>Capsulimonadaceae</taxon>
        <taxon>Capsulimonas</taxon>
    </lineage>
</organism>
<evidence type="ECO:0000313" key="2">
    <source>
        <dbReference type="Proteomes" id="UP000287394"/>
    </source>
</evidence>
<keyword evidence="2" id="KW-1185">Reference proteome</keyword>
<dbReference type="RefSeq" id="WP_119322715.1">
    <property type="nucleotide sequence ID" value="NZ_AP025739.1"/>
</dbReference>
<gene>
    <name evidence="1" type="ORF">CCAX7_14480</name>
</gene>
<name>A0A402CZJ3_9BACT</name>
<dbReference type="Proteomes" id="UP000287394">
    <property type="component" value="Chromosome"/>
</dbReference>
<proteinExistence type="predicted"/>
<accession>A0A402CZJ3</accession>
<reference evidence="1 2" key="1">
    <citation type="journal article" date="2019" name="Int. J. Syst. Evol. Microbiol.">
        <title>Capsulimonas corticalis gen. nov., sp. nov., an aerobic capsulated bacterium, of a novel bacterial order, Capsulimonadales ord. nov., of the class Armatimonadia of the phylum Armatimonadetes.</title>
        <authorList>
            <person name="Li J."/>
            <person name="Kudo C."/>
            <person name="Tonouchi A."/>
        </authorList>
    </citation>
    <scope>NUCLEOTIDE SEQUENCE [LARGE SCALE GENOMIC DNA]</scope>
    <source>
        <strain evidence="1 2">AX-7</strain>
    </source>
</reference>